<reference evidence="1" key="1">
    <citation type="submission" date="2021-08" db="EMBL/GenBank/DDBJ databases">
        <title>The first chromosome-level gecko genome reveals the dynamic sex chromosomes of Neotropical dwarf geckos (Sphaerodactylidae: Sphaerodactylus).</title>
        <authorList>
            <person name="Pinto B.J."/>
            <person name="Keating S.E."/>
            <person name="Gamble T."/>
        </authorList>
    </citation>
    <scope>NUCLEOTIDE SEQUENCE</scope>
    <source>
        <strain evidence="1">TG3544</strain>
    </source>
</reference>
<evidence type="ECO:0000313" key="2">
    <source>
        <dbReference type="Proteomes" id="UP000827872"/>
    </source>
</evidence>
<organism evidence="1 2">
    <name type="scientific">Sphaerodactylus townsendi</name>
    <dbReference type="NCBI Taxonomy" id="933632"/>
    <lineage>
        <taxon>Eukaryota</taxon>
        <taxon>Metazoa</taxon>
        <taxon>Chordata</taxon>
        <taxon>Craniata</taxon>
        <taxon>Vertebrata</taxon>
        <taxon>Euteleostomi</taxon>
        <taxon>Lepidosauria</taxon>
        <taxon>Squamata</taxon>
        <taxon>Bifurcata</taxon>
        <taxon>Gekkota</taxon>
        <taxon>Sphaerodactylidae</taxon>
        <taxon>Sphaerodactylus</taxon>
    </lineage>
</organism>
<accession>A0ACB8F319</accession>
<dbReference type="Proteomes" id="UP000827872">
    <property type="component" value="Linkage Group LG05"/>
</dbReference>
<proteinExistence type="predicted"/>
<keyword evidence="2" id="KW-1185">Reference proteome</keyword>
<dbReference type="EMBL" id="CM037618">
    <property type="protein sequence ID" value="KAH7999506.1"/>
    <property type="molecule type" value="Genomic_DNA"/>
</dbReference>
<evidence type="ECO:0000313" key="1">
    <source>
        <dbReference type="EMBL" id="KAH7999506.1"/>
    </source>
</evidence>
<protein>
    <submittedName>
        <fullName evidence="1">LIM/homeobox protein Lhx9</fullName>
    </submittedName>
</protein>
<sequence>MLFHGISGGHIQGIMEEMERRSKSESRLAKAGQLNGREAHRIPSPRSAVQIRDARPSRTMHRKTPRDRTGFLLEDFGLQFDPAPSLLGCKAQSIRGRFLPSSVLCSPDSPAMVGNMPPLSPEKPALCAGCGGKISDRYYLLAVDKQWHLRCLKCCECKLALESELTCFAKDGSIYCKEDYYSPPFEKISHNLGTVTSAQPESKGAIHKQGPQLSDKNRGGGGDEFEQVRRFSVQRCARCHLGISASEMVMRARDSVYHLSCFTCTTCNKTLTTGDHFGMKDNVVYCRAHFESLLQGADPAAYPPPQLSYTELAGKGGGLALPYFNGTGTVQKGRPRKRKSPALGVDLVAYNSASLGVAKEARLAILAGDGAGSAGGKGYQTGGPSSWQTPPPSPSRSSGFLPCWGSGKGSWCVGARGHLPSWDFLIRASQPAHVCPEFTGSGFDAFRRNFSLLLVEEVTGTEARFVTRVLFRRIIHTLLIGGGEAKGTTRQPRWHLSS</sequence>
<comment type="caution">
    <text evidence="1">The sequence shown here is derived from an EMBL/GenBank/DDBJ whole genome shotgun (WGS) entry which is preliminary data.</text>
</comment>
<gene>
    <name evidence="1" type="primary">LHX9</name>
    <name evidence="1" type="ORF">K3G42_013113</name>
</gene>
<name>A0ACB8F319_9SAUR</name>